<name>F0BE99_9XANT</name>
<dbReference type="InterPro" id="IPR038765">
    <property type="entry name" value="Papain-like_cys_pep_sf"/>
</dbReference>
<keyword evidence="1" id="KW-0812">Transmembrane</keyword>
<proteinExistence type="predicted"/>
<dbReference type="eggNOG" id="COG3863">
    <property type="taxonomic scope" value="Bacteria"/>
</dbReference>
<evidence type="ECO:0000256" key="1">
    <source>
        <dbReference type="SAM" id="Phobius"/>
    </source>
</evidence>
<dbReference type="InterPro" id="IPR024453">
    <property type="entry name" value="Peptidase_C92"/>
</dbReference>
<dbReference type="Proteomes" id="UP000003299">
    <property type="component" value="Unassembled WGS sequence"/>
</dbReference>
<keyword evidence="1" id="KW-1133">Transmembrane helix</keyword>
<dbReference type="SUPFAM" id="SSF54001">
    <property type="entry name" value="Cysteine proteinases"/>
    <property type="match status" value="1"/>
</dbReference>
<comment type="caution">
    <text evidence="2">The sequence shown here is derived from an EMBL/GenBank/DDBJ whole genome shotgun (WGS) entry which is preliminary data.</text>
</comment>
<gene>
    <name evidence="2" type="ORF">XVE_2526</name>
</gene>
<evidence type="ECO:0000313" key="2">
    <source>
        <dbReference type="EMBL" id="EGD09194.1"/>
    </source>
</evidence>
<dbReference type="EMBL" id="AEQV01000082">
    <property type="protein sequence ID" value="EGD09194.1"/>
    <property type="molecule type" value="Genomic_DNA"/>
</dbReference>
<keyword evidence="1" id="KW-0472">Membrane</keyword>
<evidence type="ECO:0008006" key="4">
    <source>
        <dbReference type="Google" id="ProtNLM"/>
    </source>
</evidence>
<dbReference type="Pfam" id="PF05708">
    <property type="entry name" value="Peptidase_C92"/>
    <property type="match status" value="1"/>
</dbReference>
<dbReference type="AlphaFoldDB" id="F0BE99"/>
<feature type="transmembrane region" description="Helical" evidence="1">
    <location>
        <begin position="63"/>
        <end position="81"/>
    </location>
</feature>
<evidence type="ECO:0000313" key="3">
    <source>
        <dbReference type="Proteomes" id="UP000003299"/>
    </source>
</evidence>
<protein>
    <recommendedName>
        <fullName evidence="4">Permuted papain-like amidase enzyme, YaeF/YiiX, C92 family</fullName>
    </recommendedName>
</protein>
<organism evidence="2 3">
    <name type="scientific">Xanthomonas vesicatoria ATCC 35937</name>
    <dbReference type="NCBI Taxonomy" id="925775"/>
    <lineage>
        <taxon>Bacteria</taxon>
        <taxon>Pseudomonadati</taxon>
        <taxon>Pseudomonadota</taxon>
        <taxon>Gammaproteobacteria</taxon>
        <taxon>Lysobacterales</taxon>
        <taxon>Lysobacteraceae</taxon>
        <taxon>Xanthomonas</taxon>
    </lineage>
</organism>
<accession>F0BE99</accession>
<sequence>MDIKDCRDAMAAATPAGSSSLQARQAHRRGRCQHARDLLLGVSGLHLGDNAGTVVQTLHTMRIALLLLLLIALLPATALALDVHEGDLLFVTAARTGLSGAIDDATATQGEPSFDHVALVAHAGDTEVVLHADEQGSREQALATFIAEASAKQRQIVVYRLTPAYRPAIPHAIAQARRMLGKPYNDTYVQDDNSYYCSDFIERAFRAHQVFALQPMNFKNPQTGNVSPYWTEFYRSKGMAVPQGLPGTNPNDMAKAAALRMVGRLN</sequence>
<dbReference type="Gene3D" id="3.90.1720.10">
    <property type="entry name" value="endopeptidase domain like (from Nostoc punctiforme)"/>
    <property type="match status" value="1"/>
</dbReference>
<reference evidence="2 3" key="1">
    <citation type="journal article" date="2011" name="BMC Genomics">
        <title>Comparative genomics reveals diversity among xanthomonads infecting tomato and pepper.</title>
        <authorList>
            <person name="Potnis N."/>
            <person name="Krasileva K."/>
            <person name="Chow V."/>
            <person name="Almeida N.F."/>
            <person name="Patil P.B."/>
            <person name="Ryan R.P."/>
            <person name="Sharlach M."/>
            <person name="Behlau F."/>
            <person name="Dow J.M."/>
            <person name="Momol M.T."/>
            <person name="White F.F."/>
            <person name="Preston J.F."/>
            <person name="Vinatzer B.A."/>
            <person name="Koebnik R."/>
            <person name="Setubal J.C."/>
            <person name="Norman D.J."/>
            <person name="Staskawicz B.J."/>
            <person name="Jones J.B."/>
        </authorList>
    </citation>
    <scope>NUCLEOTIDE SEQUENCE [LARGE SCALE GENOMIC DNA]</scope>
    <source>
        <strain evidence="2 3">ATCC 35937</strain>
    </source>
</reference>